<evidence type="ECO:0000313" key="10">
    <source>
        <dbReference type="EMBL" id="MBB6679092.1"/>
    </source>
</evidence>
<keyword evidence="4" id="KW-0663">Pyridoxal phosphate</keyword>
<evidence type="ECO:0000256" key="3">
    <source>
        <dbReference type="ARBA" id="ARBA00022576"/>
    </source>
</evidence>
<gene>
    <name evidence="10" type="ORF">H4Q31_17520</name>
</gene>
<dbReference type="GO" id="GO:0003677">
    <property type="term" value="F:DNA binding"/>
    <property type="evidence" value="ECO:0007669"/>
    <property type="project" value="UniProtKB-KW"/>
</dbReference>
<evidence type="ECO:0000256" key="6">
    <source>
        <dbReference type="ARBA" id="ARBA00023125"/>
    </source>
</evidence>
<dbReference type="Pfam" id="PF00155">
    <property type="entry name" value="Aminotran_1_2"/>
    <property type="match status" value="1"/>
</dbReference>
<keyword evidence="10" id="KW-0808">Transferase</keyword>
<evidence type="ECO:0000313" key="11">
    <source>
        <dbReference type="Proteomes" id="UP000574133"/>
    </source>
</evidence>
<dbReference type="Proteomes" id="UP000574133">
    <property type="component" value="Unassembled WGS sequence"/>
</dbReference>
<dbReference type="PANTHER" id="PTHR46577:SF1">
    <property type="entry name" value="HTH-TYPE TRANSCRIPTIONAL REGULATORY PROTEIN GABR"/>
    <property type="match status" value="1"/>
</dbReference>
<dbReference type="InterPro" id="IPR036388">
    <property type="entry name" value="WH-like_DNA-bd_sf"/>
</dbReference>
<name>A0A841TDI4_9BACL</name>
<dbReference type="Gene3D" id="1.10.10.10">
    <property type="entry name" value="Winged helix-like DNA-binding domain superfamily/Winged helix DNA-binding domain"/>
    <property type="match status" value="1"/>
</dbReference>
<dbReference type="AlphaFoldDB" id="A0A841TDI4"/>
<keyword evidence="11" id="KW-1185">Reference proteome</keyword>
<keyword evidence="6" id="KW-0238">DNA-binding</keyword>
<comment type="caution">
    <text evidence="10">The sequence shown here is derived from an EMBL/GenBank/DDBJ whole genome shotgun (WGS) entry which is preliminary data.</text>
</comment>
<dbReference type="SUPFAM" id="SSF53383">
    <property type="entry name" value="PLP-dependent transferases"/>
    <property type="match status" value="1"/>
</dbReference>
<comment type="cofactor">
    <cofactor evidence="1">
        <name>pyridoxal 5'-phosphate</name>
        <dbReference type="ChEBI" id="CHEBI:597326"/>
    </cofactor>
</comment>
<dbReference type="Pfam" id="PF00392">
    <property type="entry name" value="GntR"/>
    <property type="match status" value="1"/>
</dbReference>
<dbReference type="GO" id="GO:0008483">
    <property type="term" value="F:transaminase activity"/>
    <property type="evidence" value="ECO:0007669"/>
    <property type="project" value="UniProtKB-KW"/>
</dbReference>
<accession>A0A841TDI4</accession>
<dbReference type="InterPro" id="IPR015424">
    <property type="entry name" value="PyrdxlP-dep_Trfase"/>
</dbReference>
<comment type="similarity">
    <text evidence="2">In the C-terminal section; belongs to the class-I pyridoxal-phosphate-dependent aminotransferase family.</text>
</comment>
<dbReference type="PANTHER" id="PTHR46577">
    <property type="entry name" value="HTH-TYPE TRANSCRIPTIONAL REGULATORY PROTEIN GABR"/>
    <property type="match status" value="1"/>
</dbReference>
<dbReference type="SUPFAM" id="SSF46785">
    <property type="entry name" value="Winged helix' DNA-binding domain"/>
    <property type="match status" value="1"/>
</dbReference>
<organism evidence="10 11">
    <name type="scientific">Cohnella lubricantis</name>
    <dbReference type="NCBI Taxonomy" id="2163172"/>
    <lineage>
        <taxon>Bacteria</taxon>
        <taxon>Bacillati</taxon>
        <taxon>Bacillota</taxon>
        <taxon>Bacilli</taxon>
        <taxon>Bacillales</taxon>
        <taxon>Paenibacillaceae</taxon>
        <taxon>Cohnella</taxon>
    </lineage>
</organism>
<dbReference type="InterPro" id="IPR000524">
    <property type="entry name" value="Tscrpt_reg_HTH_GntR"/>
</dbReference>
<keyword evidence="7" id="KW-0804">Transcription</keyword>
<dbReference type="EMBL" id="JACJVN010000070">
    <property type="protein sequence ID" value="MBB6679092.1"/>
    <property type="molecule type" value="Genomic_DNA"/>
</dbReference>
<dbReference type="InterPro" id="IPR036390">
    <property type="entry name" value="WH_DNA-bd_sf"/>
</dbReference>
<evidence type="ECO:0000256" key="5">
    <source>
        <dbReference type="ARBA" id="ARBA00023015"/>
    </source>
</evidence>
<sequence>MFDILLPSESGQPLYRQIYLRIREQIRQGGIPDGTRLPSIRALQSQLNISKTPIETAYQMLTAEGYVVSKPRSGLIVANPHKPSSTSEAEADRQPSGRPQPGASSPPKREAVRRPANGHRIDFDPAALDPDAFPVRIWSQMLKQALDDHAGAIGQYGDPRGEPELRLAVADYLRHSRGVNCSPEQIVIGSGMAYSISILAKLLQDVRCVAFEEPGYSLVRDQFQLSGKEIIPIPVGGQGLQLAALEASEAELVYVTPSHQFPTGSIMPYPERERLLKWAAARNAYIIEDDYDGEFRYQGKPIPSLQSLDAHGRVIYIGTFSKALTPAIRINYMVLPPKLIEHLTAMPHELVFAPSRVEQWAMYAFIAQGHWYRHIRRTRSLYRLKHQHLIALIHEYLGGQVEITGQNAGLHIQLSVKLLQTSEQLVERAAGEGVQVYDWRRMWLDRRQRDAGDPRLYMGFAGLSLQAMETGIRLLQKAWLK</sequence>
<dbReference type="CDD" id="cd07377">
    <property type="entry name" value="WHTH_GntR"/>
    <property type="match status" value="1"/>
</dbReference>
<protein>
    <submittedName>
        <fullName evidence="10">PLP-dependent aminotransferase family protein</fullName>
    </submittedName>
</protein>
<keyword evidence="5" id="KW-0805">Transcription regulation</keyword>
<keyword evidence="3 10" id="KW-0032">Aminotransferase</keyword>
<evidence type="ECO:0000256" key="2">
    <source>
        <dbReference type="ARBA" id="ARBA00005384"/>
    </source>
</evidence>
<dbReference type="GO" id="GO:0030170">
    <property type="term" value="F:pyridoxal phosphate binding"/>
    <property type="evidence" value="ECO:0007669"/>
    <property type="project" value="InterPro"/>
</dbReference>
<evidence type="ECO:0000259" key="9">
    <source>
        <dbReference type="PROSITE" id="PS50949"/>
    </source>
</evidence>
<proteinExistence type="inferred from homology"/>
<evidence type="ECO:0000256" key="4">
    <source>
        <dbReference type="ARBA" id="ARBA00022898"/>
    </source>
</evidence>
<dbReference type="Gene3D" id="3.40.640.10">
    <property type="entry name" value="Type I PLP-dependent aspartate aminotransferase-like (Major domain)"/>
    <property type="match status" value="1"/>
</dbReference>
<dbReference type="PROSITE" id="PS50949">
    <property type="entry name" value="HTH_GNTR"/>
    <property type="match status" value="1"/>
</dbReference>
<feature type="domain" description="HTH gntR-type" evidence="9">
    <location>
        <begin position="12"/>
        <end position="80"/>
    </location>
</feature>
<reference evidence="10 11" key="1">
    <citation type="submission" date="2020-08" db="EMBL/GenBank/DDBJ databases">
        <title>Cohnella phylogeny.</title>
        <authorList>
            <person name="Dunlap C."/>
        </authorList>
    </citation>
    <scope>NUCLEOTIDE SEQUENCE [LARGE SCALE GENOMIC DNA]</scope>
    <source>
        <strain evidence="10 11">DSM 103658</strain>
    </source>
</reference>
<dbReference type="InterPro" id="IPR015421">
    <property type="entry name" value="PyrdxlP-dep_Trfase_major"/>
</dbReference>
<evidence type="ECO:0000256" key="8">
    <source>
        <dbReference type="SAM" id="MobiDB-lite"/>
    </source>
</evidence>
<evidence type="ECO:0000256" key="1">
    <source>
        <dbReference type="ARBA" id="ARBA00001933"/>
    </source>
</evidence>
<dbReference type="GO" id="GO:0003700">
    <property type="term" value="F:DNA-binding transcription factor activity"/>
    <property type="evidence" value="ECO:0007669"/>
    <property type="project" value="InterPro"/>
</dbReference>
<dbReference type="SMART" id="SM00345">
    <property type="entry name" value="HTH_GNTR"/>
    <property type="match status" value="1"/>
</dbReference>
<dbReference type="InterPro" id="IPR004839">
    <property type="entry name" value="Aminotransferase_I/II_large"/>
</dbReference>
<feature type="region of interest" description="Disordered" evidence="8">
    <location>
        <begin position="77"/>
        <end position="114"/>
    </location>
</feature>
<dbReference type="CDD" id="cd00609">
    <property type="entry name" value="AAT_like"/>
    <property type="match status" value="1"/>
</dbReference>
<dbReference type="RefSeq" id="WP_185180360.1">
    <property type="nucleotide sequence ID" value="NZ_CBCSEP010000036.1"/>
</dbReference>
<dbReference type="InterPro" id="IPR051446">
    <property type="entry name" value="HTH_trans_reg/aminotransferase"/>
</dbReference>
<evidence type="ECO:0000256" key="7">
    <source>
        <dbReference type="ARBA" id="ARBA00023163"/>
    </source>
</evidence>